<dbReference type="AlphaFoldDB" id="A0A6B2R0D0"/>
<dbReference type="InterPro" id="IPR029063">
    <property type="entry name" value="SAM-dependent_MTases_sf"/>
</dbReference>
<proteinExistence type="predicted"/>
<protein>
    <recommendedName>
        <fullName evidence="2">Class I SAM-dependent methyltransferase</fullName>
    </recommendedName>
</protein>
<accession>A0A6B2R0D0</accession>
<dbReference type="EMBL" id="JAAGRN010000005">
    <property type="protein sequence ID" value="NDY83478.1"/>
    <property type="molecule type" value="Genomic_DNA"/>
</dbReference>
<gene>
    <name evidence="1" type="ORF">G3I67_09565</name>
</gene>
<dbReference type="Gene3D" id="3.40.50.150">
    <property type="entry name" value="Vaccinia Virus protein VP39"/>
    <property type="match status" value="1"/>
</dbReference>
<dbReference type="RefSeq" id="WP_163654672.1">
    <property type="nucleotide sequence ID" value="NZ_JAAGRN010000005.1"/>
</dbReference>
<reference evidence="1" key="1">
    <citation type="submission" date="2020-02" db="EMBL/GenBank/DDBJ databases">
        <authorList>
            <person name="Chen W.-M."/>
        </authorList>
    </citation>
    <scope>NUCLEOTIDE SEQUENCE</scope>
    <source>
        <strain evidence="1">NBD-18</strain>
    </source>
</reference>
<organism evidence="1">
    <name type="scientific">Sheuella amnicola</name>
    <dbReference type="NCBI Taxonomy" id="2707330"/>
    <lineage>
        <taxon>Bacteria</taxon>
        <taxon>Pseudomonadati</taxon>
        <taxon>Pseudomonadota</taxon>
        <taxon>Betaproteobacteria</taxon>
        <taxon>Burkholderiales</taxon>
        <taxon>Alcaligenaceae</taxon>
        <taxon>Sheuella</taxon>
    </lineage>
</organism>
<name>A0A6B2R0D0_9BURK</name>
<evidence type="ECO:0008006" key="2">
    <source>
        <dbReference type="Google" id="ProtNLM"/>
    </source>
</evidence>
<sequence>MISALLKILKQKKQETKLKNNYWQFISELLKEHPNCVSQEKAKEYEKKWLITKQSVGGPLQDGYPWVPFNAMEYMETLLNKESKVFEFGIGGSTVFFSKRVGELISVEHDSEWFLRTKNVMSDVKDLKWTGYLKQPRVTEIPITGDGADPSLYTTTDESMSGQSFKDYVTTIDQYEDKYFDLILIDGRSRPSCFMHALPKIKDGGYIVLDNAEREAYRIVEEVSKSSGFKIEEYWGPGPYNDHGWRTIFIKK</sequence>
<comment type="caution">
    <text evidence="1">The sequence shown here is derived from an EMBL/GenBank/DDBJ whole genome shotgun (WGS) entry which is preliminary data.</text>
</comment>
<evidence type="ECO:0000313" key="1">
    <source>
        <dbReference type="EMBL" id="NDY83478.1"/>
    </source>
</evidence>
<dbReference type="SUPFAM" id="SSF53335">
    <property type="entry name" value="S-adenosyl-L-methionine-dependent methyltransferases"/>
    <property type="match status" value="1"/>
</dbReference>